<evidence type="ECO:0000256" key="6">
    <source>
        <dbReference type="ARBA" id="ARBA00022847"/>
    </source>
</evidence>
<feature type="transmembrane region" description="Helical" evidence="9">
    <location>
        <begin position="352"/>
        <end position="377"/>
    </location>
</feature>
<organism evidence="10 11">
    <name type="scientific">Heyndrickxia oleronia</name>
    <dbReference type="NCBI Taxonomy" id="38875"/>
    <lineage>
        <taxon>Bacteria</taxon>
        <taxon>Bacillati</taxon>
        <taxon>Bacillota</taxon>
        <taxon>Bacilli</taxon>
        <taxon>Bacillales</taxon>
        <taxon>Bacillaceae</taxon>
        <taxon>Heyndrickxia</taxon>
    </lineage>
</organism>
<sequence>METILESVSTFLWGLPLIFTILFAGFYFTLRSKLFQFRYFPHIMKQTFGLILRKKDKNNAKGILSPFEAVSTAIGGSVGVGNIGGVATAIAVGGPGAVFWMWCSALIGMLIKTVEVTLSVYYRNTDENGDPYGGPTYYMEKGLGEERNFKYWMIPAFLFGLGIFSTFFITLQNYTISEAVSSTFKIGMIPVSIIYLLLVYYMVYGGIRHIGKIATKLVPFMCLFYLLAGLYIIFSRFTEIGSALGLIFSSAFNGTAAVGGFAGAAVVQVIRLGIARSVYSNEAGWGTSPMVHATAKTDHPIKQGLWGSFEVFVDTLIVCTITALVIIITGKWSSGLSGAELTLSAFEDGVGGFGRIIVTISIFLFGLTTTSGWYVYYEVLLRHLFKNPKHLKWKNRFLKLYNIIYPIPGTAMVIYAVSYGIPGQSVWYFADITSAIPTFINVIIILLLSKKFFELLKDYKARYLGVGSVNPNFALFYEDQEKQPPVIEKKVVSK</sequence>
<dbReference type="PRINTS" id="PR00175">
    <property type="entry name" value="NAALASMPORT"/>
</dbReference>
<evidence type="ECO:0000256" key="8">
    <source>
        <dbReference type="ARBA" id="ARBA00023136"/>
    </source>
</evidence>
<comment type="subcellular location">
    <subcellularLocation>
        <location evidence="1 9">Cell membrane</location>
        <topology evidence="1 9">Multi-pass membrane protein</topology>
    </subcellularLocation>
</comment>
<gene>
    <name evidence="10" type="ORF">BWZ43_16400</name>
</gene>
<dbReference type="Proteomes" id="UP000189761">
    <property type="component" value="Unassembled WGS sequence"/>
</dbReference>
<feature type="transmembrane region" description="Helical" evidence="9">
    <location>
        <begin position="151"/>
        <end position="171"/>
    </location>
</feature>
<feature type="transmembrane region" description="Helical" evidence="9">
    <location>
        <begin position="240"/>
        <end position="267"/>
    </location>
</feature>
<dbReference type="AlphaFoldDB" id="A0A8E2LDI7"/>
<keyword evidence="4 9" id="KW-1003">Cell membrane</keyword>
<dbReference type="Gene3D" id="1.20.1740.10">
    <property type="entry name" value="Amino acid/polyamine transporter I"/>
    <property type="match status" value="1"/>
</dbReference>
<dbReference type="NCBIfam" id="TIGR00835">
    <property type="entry name" value="agcS"/>
    <property type="match status" value="1"/>
</dbReference>
<dbReference type="InterPro" id="IPR001463">
    <property type="entry name" value="Na/Ala_symport"/>
</dbReference>
<feature type="transmembrane region" description="Helical" evidence="9">
    <location>
        <begin position="427"/>
        <end position="448"/>
    </location>
</feature>
<keyword evidence="3 9" id="KW-0813">Transport</keyword>
<feature type="transmembrane region" description="Helical" evidence="9">
    <location>
        <begin position="217"/>
        <end position="234"/>
    </location>
</feature>
<evidence type="ECO:0000313" key="10">
    <source>
        <dbReference type="EMBL" id="OOP67313.1"/>
    </source>
</evidence>
<dbReference type="Pfam" id="PF01235">
    <property type="entry name" value="Na_Ala_symp"/>
    <property type="match status" value="1"/>
</dbReference>
<keyword evidence="5 9" id="KW-0812">Transmembrane</keyword>
<dbReference type="EMBL" id="MTLA01000208">
    <property type="protein sequence ID" value="OOP67313.1"/>
    <property type="molecule type" value="Genomic_DNA"/>
</dbReference>
<dbReference type="PANTHER" id="PTHR30330">
    <property type="entry name" value="AGSS FAMILY TRANSPORTER, SODIUM-ALANINE"/>
    <property type="match status" value="1"/>
</dbReference>
<evidence type="ECO:0000256" key="3">
    <source>
        <dbReference type="ARBA" id="ARBA00022448"/>
    </source>
</evidence>
<proteinExistence type="inferred from homology"/>
<evidence type="ECO:0000256" key="7">
    <source>
        <dbReference type="ARBA" id="ARBA00022989"/>
    </source>
</evidence>
<feature type="transmembrane region" description="Helical" evidence="9">
    <location>
        <begin position="183"/>
        <end position="205"/>
    </location>
</feature>
<dbReference type="GO" id="GO:0005886">
    <property type="term" value="C:plasma membrane"/>
    <property type="evidence" value="ECO:0007669"/>
    <property type="project" value="UniProtKB-SubCell"/>
</dbReference>
<evidence type="ECO:0000256" key="9">
    <source>
        <dbReference type="RuleBase" id="RU363064"/>
    </source>
</evidence>
<comment type="caution">
    <text evidence="10">The sequence shown here is derived from an EMBL/GenBank/DDBJ whole genome shotgun (WGS) entry which is preliminary data.</text>
</comment>
<evidence type="ECO:0000313" key="11">
    <source>
        <dbReference type="Proteomes" id="UP000189761"/>
    </source>
</evidence>
<evidence type="ECO:0000256" key="5">
    <source>
        <dbReference type="ARBA" id="ARBA00022692"/>
    </source>
</evidence>
<keyword evidence="7 9" id="KW-1133">Transmembrane helix</keyword>
<feature type="transmembrane region" description="Helical" evidence="9">
    <location>
        <begin position="12"/>
        <end position="30"/>
    </location>
</feature>
<name>A0A8E2LDI7_9BACI</name>
<keyword evidence="6 9" id="KW-0769">Symport</keyword>
<dbReference type="GO" id="GO:0005283">
    <property type="term" value="F:amino acid:sodium symporter activity"/>
    <property type="evidence" value="ECO:0007669"/>
    <property type="project" value="InterPro"/>
</dbReference>
<dbReference type="RefSeq" id="WP_071975849.1">
    <property type="nucleotide sequence ID" value="NZ_CP065424.1"/>
</dbReference>
<evidence type="ECO:0000256" key="4">
    <source>
        <dbReference type="ARBA" id="ARBA00022475"/>
    </source>
</evidence>
<accession>A0A8E2LDI7</accession>
<evidence type="ECO:0000256" key="2">
    <source>
        <dbReference type="ARBA" id="ARBA00009261"/>
    </source>
</evidence>
<feature type="transmembrane region" description="Helical" evidence="9">
    <location>
        <begin position="311"/>
        <end position="332"/>
    </location>
</feature>
<feature type="transmembrane region" description="Helical" evidence="9">
    <location>
        <begin position="398"/>
        <end position="421"/>
    </location>
</feature>
<reference evidence="10 11" key="1">
    <citation type="submission" date="2017-01" db="EMBL/GenBank/DDBJ databases">
        <title>Draft genome sequence of Bacillus oleronius.</title>
        <authorList>
            <person name="Allam M."/>
        </authorList>
    </citation>
    <scope>NUCLEOTIDE SEQUENCE [LARGE SCALE GENOMIC DNA]</scope>
    <source>
        <strain evidence="10 11">DSM 9356</strain>
    </source>
</reference>
<protein>
    <submittedName>
        <fullName evidence="10">Sodium:alanine symporter family protein</fullName>
    </submittedName>
</protein>
<keyword evidence="8 9" id="KW-0472">Membrane</keyword>
<keyword evidence="11" id="KW-1185">Reference proteome</keyword>
<comment type="similarity">
    <text evidence="2 9">Belongs to the alanine or glycine:cation symporter (AGCS) (TC 2.A.25) family.</text>
</comment>
<dbReference type="PANTHER" id="PTHR30330:SF14">
    <property type="entry name" value="SODIUM_AMINO ACID (ALANINE) SYMPORTER"/>
    <property type="match status" value="1"/>
</dbReference>
<evidence type="ECO:0000256" key="1">
    <source>
        <dbReference type="ARBA" id="ARBA00004651"/>
    </source>
</evidence>